<dbReference type="Pfam" id="PF09777">
    <property type="entry name" value="OSTMP1"/>
    <property type="match status" value="1"/>
</dbReference>
<accession>A0A921YXD9</accession>
<evidence type="ECO:0000313" key="3">
    <source>
        <dbReference type="Proteomes" id="UP000791440"/>
    </source>
</evidence>
<protein>
    <submittedName>
        <fullName evidence="2">Uncharacterized protein</fullName>
    </submittedName>
</protein>
<evidence type="ECO:0000256" key="1">
    <source>
        <dbReference type="SAM" id="Phobius"/>
    </source>
</evidence>
<dbReference type="InterPro" id="IPR019172">
    <property type="entry name" value="Osteopetrosis-assoc_TM_1"/>
</dbReference>
<sequence length="80" mass="9350">MAKILQMNATRSIWSKSLNCCKLRKTPEIIFLCCTAIIAMLPILYYLAVRFCGPIRDLPNVLKQSRFKQTILRSMNRRMN</sequence>
<keyword evidence="1" id="KW-0812">Transmembrane</keyword>
<evidence type="ECO:0000313" key="2">
    <source>
        <dbReference type="EMBL" id="KAG6446357.1"/>
    </source>
</evidence>
<reference evidence="2" key="2">
    <citation type="submission" date="2020-12" db="EMBL/GenBank/DDBJ databases">
        <authorList>
            <person name="Kanost M."/>
        </authorList>
    </citation>
    <scope>NUCLEOTIDE SEQUENCE</scope>
</reference>
<organism evidence="2 3">
    <name type="scientific">Manduca sexta</name>
    <name type="common">Tobacco hawkmoth</name>
    <name type="synonym">Tobacco hornworm</name>
    <dbReference type="NCBI Taxonomy" id="7130"/>
    <lineage>
        <taxon>Eukaryota</taxon>
        <taxon>Metazoa</taxon>
        <taxon>Ecdysozoa</taxon>
        <taxon>Arthropoda</taxon>
        <taxon>Hexapoda</taxon>
        <taxon>Insecta</taxon>
        <taxon>Pterygota</taxon>
        <taxon>Neoptera</taxon>
        <taxon>Endopterygota</taxon>
        <taxon>Lepidoptera</taxon>
        <taxon>Glossata</taxon>
        <taxon>Ditrysia</taxon>
        <taxon>Bombycoidea</taxon>
        <taxon>Sphingidae</taxon>
        <taxon>Sphinginae</taxon>
        <taxon>Sphingini</taxon>
        <taxon>Manduca</taxon>
    </lineage>
</organism>
<keyword evidence="1" id="KW-0472">Membrane</keyword>
<dbReference type="EMBL" id="JH668332">
    <property type="protein sequence ID" value="KAG6446357.1"/>
    <property type="molecule type" value="Genomic_DNA"/>
</dbReference>
<dbReference type="AlphaFoldDB" id="A0A921YXD9"/>
<proteinExistence type="predicted"/>
<name>A0A921YXD9_MANSE</name>
<keyword evidence="1" id="KW-1133">Transmembrane helix</keyword>
<keyword evidence="3" id="KW-1185">Reference proteome</keyword>
<comment type="caution">
    <text evidence="2">The sequence shown here is derived from an EMBL/GenBank/DDBJ whole genome shotgun (WGS) entry which is preliminary data.</text>
</comment>
<dbReference type="Proteomes" id="UP000791440">
    <property type="component" value="Unassembled WGS sequence"/>
</dbReference>
<gene>
    <name evidence="2" type="ORF">O3G_MSEX004464</name>
</gene>
<feature type="transmembrane region" description="Helical" evidence="1">
    <location>
        <begin position="29"/>
        <end position="48"/>
    </location>
</feature>
<reference evidence="2" key="1">
    <citation type="journal article" date="2016" name="Insect Biochem. Mol. Biol.">
        <title>Multifaceted biological insights from a draft genome sequence of the tobacco hornworm moth, Manduca sexta.</title>
        <authorList>
            <person name="Kanost M.R."/>
            <person name="Arrese E.L."/>
            <person name="Cao X."/>
            <person name="Chen Y.R."/>
            <person name="Chellapilla S."/>
            <person name="Goldsmith M.R."/>
            <person name="Grosse-Wilde E."/>
            <person name="Heckel D.G."/>
            <person name="Herndon N."/>
            <person name="Jiang H."/>
            <person name="Papanicolaou A."/>
            <person name="Qu J."/>
            <person name="Soulages J.L."/>
            <person name="Vogel H."/>
            <person name="Walters J."/>
            <person name="Waterhouse R.M."/>
            <person name="Ahn S.J."/>
            <person name="Almeida F.C."/>
            <person name="An C."/>
            <person name="Aqrawi P."/>
            <person name="Bretschneider A."/>
            <person name="Bryant W.B."/>
            <person name="Bucks S."/>
            <person name="Chao H."/>
            <person name="Chevignon G."/>
            <person name="Christen J.M."/>
            <person name="Clarke D.F."/>
            <person name="Dittmer N.T."/>
            <person name="Ferguson L.C.F."/>
            <person name="Garavelou S."/>
            <person name="Gordon K.H.J."/>
            <person name="Gunaratna R.T."/>
            <person name="Han Y."/>
            <person name="Hauser F."/>
            <person name="He Y."/>
            <person name="Heidel-Fischer H."/>
            <person name="Hirsh A."/>
            <person name="Hu Y."/>
            <person name="Jiang H."/>
            <person name="Kalra D."/>
            <person name="Klinner C."/>
            <person name="Konig C."/>
            <person name="Kovar C."/>
            <person name="Kroll A.R."/>
            <person name="Kuwar S.S."/>
            <person name="Lee S.L."/>
            <person name="Lehman R."/>
            <person name="Li K."/>
            <person name="Li Z."/>
            <person name="Liang H."/>
            <person name="Lovelace S."/>
            <person name="Lu Z."/>
            <person name="Mansfield J.H."/>
            <person name="McCulloch K.J."/>
            <person name="Mathew T."/>
            <person name="Morton B."/>
            <person name="Muzny D.M."/>
            <person name="Neunemann D."/>
            <person name="Ongeri F."/>
            <person name="Pauchet Y."/>
            <person name="Pu L.L."/>
            <person name="Pyrousis I."/>
            <person name="Rao X.J."/>
            <person name="Redding A."/>
            <person name="Roesel C."/>
            <person name="Sanchez-Gracia A."/>
            <person name="Schaack S."/>
            <person name="Shukla A."/>
            <person name="Tetreau G."/>
            <person name="Wang Y."/>
            <person name="Xiong G.H."/>
            <person name="Traut W."/>
            <person name="Walsh T.K."/>
            <person name="Worley K.C."/>
            <person name="Wu D."/>
            <person name="Wu W."/>
            <person name="Wu Y.Q."/>
            <person name="Zhang X."/>
            <person name="Zou Z."/>
            <person name="Zucker H."/>
            <person name="Briscoe A.D."/>
            <person name="Burmester T."/>
            <person name="Clem R.J."/>
            <person name="Feyereisen R."/>
            <person name="Grimmelikhuijzen C.J.P."/>
            <person name="Hamodrakas S.J."/>
            <person name="Hansson B.S."/>
            <person name="Huguet E."/>
            <person name="Jermiin L.S."/>
            <person name="Lan Q."/>
            <person name="Lehman H.K."/>
            <person name="Lorenzen M."/>
            <person name="Merzendorfer H."/>
            <person name="Michalopoulos I."/>
            <person name="Morton D.B."/>
            <person name="Muthukrishnan S."/>
            <person name="Oakeshott J.G."/>
            <person name="Palmer W."/>
            <person name="Park Y."/>
            <person name="Passarelli A.L."/>
            <person name="Rozas J."/>
            <person name="Schwartz L.M."/>
            <person name="Smith W."/>
            <person name="Southgate A."/>
            <person name="Vilcinskas A."/>
            <person name="Vogt R."/>
            <person name="Wang P."/>
            <person name="Werren J."/>
            <person name="Yu X.Q."/>
            <person name="Zhou J.J."/>
            <person name="Brown S.J."/>
            <person name="Scherer S.E."/>
            <person name="Richards S."/>
            <person name="Blissard G.W."/>
        </authorList>
    </citation>
    <scope>NUCLEOTIDE SEQUENCE</scope>
</reference>